<dbReference type="PANTHER" id="PTHR20982:SF3">
    <property type="entry name" value="MITOCHONDRIAL RIBOSOME RECYCLING FACTOR PSEUDO 1"/>
    <property type="match status" value="1"/>
</dbReference>
<accession>A0A483B0U3</accession>
<evidence type="ECO:0000256" key="5">
    <source>
        <dbReference type="HAMAP-Rule" id="MF_00040"/>
    </source>
</evidence>
<feature type="domain" description="Ribosome recycling factor" evidence="7">
    <location>
        <begin position="18"/>
        <end position="178"/>
    </location>
</feature>
<dbReference type="Proteomes" id="UP000294726">
    <property type="component" value="Chromosome"/>
</dbReference>
<dbReference type="InterPro" id="IPR023584">
    <property type="entry name" value="Ribosome_recyc_fac_dom"/>
</dbReference>
<evidence type="ECO:0000256" key="6">
    <source>
        <dbReference type="SAM" id="MobiDB-lite"/>
    </source>
</evidence>
<organism evidence="8 13">
    <name type="scientific">Oenococcus oeni</name>
    <name type="common">Leuconostoc oenos</name>
    <dbReference type="NCBI Taxonomy" id="1247"/>
    <lineage>
        <taxon>Bacteria</taxon>
        <taxon>Bacillati</taxon>
        <taxon>Bacillota</taxon>
        <taxon>Bacilli</taxon>
        <taxon>Lactobacillales</taxon>
        <taxon>Lactobacillaceae</taxon>
        <taxon>Oenococcus</taxon>
    </lineage>
</organism>
<dbReference type="InterPro" id="IPR036191">
    <property type="entry name" value="RRF_sf"/>
</dbReference>
<sequence length="180" mass="20380">MIDLKEVKERMGKVSKAFQNELINIRAGRANPNILNKIQVEYYGAPTPLNQLASVQIPEARVLLITPYDKTSLKAIEQAIFASDLGLTPQNDGSAIRLIIPQLTEDSRKELVKQVKAEAEKAKVAARNTRHDFMSDLKKDNDLSEDSRHRTEDDIQKATDLEIKDIDRIADIKEKELMEI</sequence>
<dbReference type="GO" id="GO:0005737">
    <property type="term" value="C:cytoplasm"/>
    <property type="evidence" value="ECO:0007669"/>
    <property type="project" value="UniProtKB-SubCell"/>
</dbReference>
<keyword evidence="3 5" id="KW-0963">Cytoplasm</keyword>
<comment type="similarity">
    <text evidence="2 5">Belongs to the RRF family.</text>
</comment>
<evidence type="ECO:0000259" key="7">
    <source>
        <dbReference type="Pfam" id="PF01765"/>
    </source>
</evidence>
<dbReference type="Proteomes" id="UP000181728">
    <property type="component" value="Unassembled WGS sequence"/>
</dbReference>
<feature type="region of interest" description="Disordered" evidence="6">
    <location>
        <begin position="135"/>
        <end position="156"/>
    </location>
</feature>
<evidence type="ECO:0000256" key="3">
    <source>
        <dbReference type="ARBA" id="ARBA00022490"/>
    </source>
</evidence>
<gene>
    <name evidence="5 10" type="primary">frr</name>
    <name evidence="9" type="ORF">ATX59_04730</name>
    <name evidence="8" type="ORF">GA838_03135</name>
    <name evidence="10" type="ORF">OENI_0965</name>
</gene>
<comment type="subcellular location">
    <subcellularLocation>
        <location evidence="1 5">Cytoplasm</location>
    </subcellularLocation>
</comment>
<dbReference type="SMR" id="A0A483B0U3"/>
<evidence type="ECO:0000256" key="2">
    <source>
        <dbReference type="ARBA" id="ARBA00005912"/>
    </source>
</evidence>
<keyword evidence="4 5" id="KW-0648">Protein biosynthesis</keyword>
<dbReference type="HAMAP" id="MF_00040">
    <property type="entry name" value="RRF"/>
    <property type="match status" value="1"/>
</dbReference>
<dbReference type="Gene3D" id="1.10.132.20">
    <property type="entry name" value="Ribosome-recycling factor"/>
    <property type="match status" value="1"/>
</dbReference>
<dbReference type="AlphaFoldDB" id="A0A483B0U3"/>
<dbReference type="GO" id="GO:0006415">
    <property type="term" value="P:translational termination"/>
    <property type="evidence" value="ECO:0007669"/>
    <property type="project" value="UniProtKB-UniRule"/>
</dbReference>
<evidence type="ECO:0000313" key="11">
    <source>
        <dbReference type="Proteomes" id="UP000181728"/>
    </source>
</evidence>
<dbReference type="InterPro" id="IPR002661">
    <property type="entry name" value="Ribosome_recyc_fac"/>
</dbReference>
<reference evidence="8" key="3">
    <citation type="submission" date="2019-10" db="EMBL/GenBank/DDBJ databases">
        <title>Malate fermentation in French cider.</title>
        <authorList>
            <person name="Cousin F.J."/>
            <person name="Medina Fernandez S."/>
            <person name="Misery B."/>
            <person name="Laplace J.-M."/>
            <person name="Cretenet M."/>
        </authorList>
    </citation>
    <scope>NUCLEOTIDE SEQUENCE</scope>
    <source>
        <strain evidence="8">UCMA15129</strain>
    </source>
</reference>
<evidence type="ECO:0000313" key="8">
    <source>
        <dbReference type="EMBL" id="MDV7714775.1"/>
    </source>
</evidence>
<dbReference type="PANTHER" id="PTHR20982">
    <property type="entry name" value="RIBOSOME RECYCLING FACTOR"/>
    <property type="match status" value="1"/>
</dbReference>
<evidence type="ECO:0000313" key="10">
    <source>
        <dbReference type="EMBL" id="VDB98138.1"/>
    </source>
</evidence>
<name>A0A483B0U3_OENOE</name>
<evidence type="ECO:0000313" key="9">
    <source>
        <dbReference type="EMBL" id="OIM21302.1"/>
    </source>
</evidence>
<dbReference type="EMBL" id="LR031358">
    <property type="protein sequence ID" value="VDB98138.1"/>
    <property type="molecule type" value="Genomic_DNA"/>
</dbReference>
<reference evidence="10 12" key="2">
    <citation type="submission" date="2018-08" db="EMBL/GenBank/DDBJ databases">
        <authorList>
            <person name="Lorentzen P. G. S. M."/>
        </authorList>
    </citation>
    <scope>NUCLEOTIDE SEQUENCE [LARGE SCALE GENOMIC DNA]</scope>
    <source>
        <strain evidence="10 12">CRBO_1381</strain>
    </source>
</reference>
<dbReference type="RefSeq" id="WP_002817104.1">
    <property type="nucleotide sequence ID" value="NZ_CP053280.1"/>
</dbReference>
<dbReference type="CDD" id="cd00520">
    <property type="entry name" value="RRF"/>
    <property type="match status" value="1"/>
</dbReference>
<comment type="function">
    <text evidence="5">Responsible for the release of ribosomes from messenger RNA at the termination of protein biosynthesis. May increase the efficiency of translation by recycling ribosomes from one round of translation to another.</text>
</comment>
<protein>
    <recommendedName>
        <fullName evidence="5">Ribosome-recycling factor</fullName>
        <shortName evidence="5">RRF</shortName>
    </recommendedName>
    <alternativeName>
        <fullName evidence="5">Ribosome-releasing factor</fullName>
    </alternativeName>
</protein>
<dbReference type="FunFam" id="3.30.1360.40:FF:000001">
    <property type="entry name" value="Ribosome-recycling factor"/>
    <property type="match status" value="1"/>
</dbReference>
<dbReference type="SUPFAM" id="SSF55194">
    <property type="entry name" value="Ribosome recycling factor, RRF"/>
    <property type="match status" value="1"/>
</dbReference>
<dbReference type="GO" id="GO:0043023">
    <property type="term" value="F:ribosomal large subunit binding"/>
    <property type="evidence" value="ECO:0007669"/>
    <property type="project" value="TreeGrafter"/>
</dbReference>
<dbReference type="NCBIfam" id="TIGR00496">
    <property type="entry name" value="frr"/>
    <property type="match status" value="1"/>
</dbReference>
<dbReference type="FunFam" id="1.10.132.20:FF:000001">
    <property type="entry name" value="Ribosome-recycling factor"/>
    <property type="match status" value="1"/>
</dbReference>
<dbReference type="OMA" id="FNPMNNG"/>
<proteinExistence type="inferred from homology"/>
<dbReference type="Pfam" id="PF01765">
    <property type="entry name" value="RRF"/>
    <property type="match status" value="1"/>
</dbReference>
<evidence type="ECO:0000256" key="1">
    <source>
        <dbReference type="ARBA" id="ARBA00004496"/>
    </source>
</evidence>
<reference evidence="9 11" key="1">
    <citation type="journal article" date="2016" name="BMC Genomics">
        <title>Consensus pan-genome assembly of the specialised wine bacterium Oenococcus oeni.</title>
        <authorList>
            <person name="Sternes P.R."/>
            <person name="Borneman A.R."/>
        </authorList>
    </citation>
    <scope>NUCLEOTIDE SEQUENCE [LARGE SCALE GENOMIC DNA]</scope>
    <source>
        <strain evidence="9 11">AWRIB661</strain>
    </source>
</reference>
<dbReference type="EMBL" id="WERV01000002">
    <property type="protein sequence ID" value="MDV7714775.1"/>
    <property type="molecule type" value="Genomic_DNA"/>
</dbReference>
<dbReference type="EMBL" id="MLOK01000037">
    <property type="protein sequence ID" value="OIM21302.1"/>
    <property type="molecule type" value="Genomic_DNA"/>
</dbReference>
<dbReference type="Proteomes" id="UP001281024">
    <property type="component" value="Unassembled WGS sequence"/>
</dbReference>
<evidence type="ECO:0000313" key="13">
    <source>
        <dbReference type="Proteomes" id="UP001281024"/>
    </source>
</evidence>
<dbReference type="Gene3D" id="3.30.1360.40">
    <property type="match status" value="1"/>
</dbReference>
<evidence type="ECO:0000256" key="4">
    <source>
        <dbReference type="ARBA" id="ARBA00022917"/>
    </source>
</evidence>
<evidence type="ECO:0000313" key="12">
    <source>
        <dbReference type="Proteomes" id="UP000294726"/>
    </source>
</evidence>